<accession>L1LBT5</accession>
<organism evidence="1 2">
    <name type="scientific">Theileria equi strain WA</name>
    <dbReference type="NCBI Taxonomy" id="1537102"/>
    <lineage>
        <taxon>Eukaryota</taxon>
        <taxon>Sar</taxon>
        <taxon>Alveolata</taxon>
        <taxon>Apicomplexa</taxon>
        <taxon>Aconoidasida</taxon>
        <taxon>Piroplasmida</taxon>
        <taxon>Theileriidae</taxon>
        <taxon>Theileria</taxon>
    </lineage>
</organism>
<dbReference type="GeneID" id="15804369"/>
<evidence type="ECO:0000313" key="1">
    <source>
        <dbReference type="EMBL" id="EKX72734.1"/>
    </source>
</evidence>
<dbReference type="VEuPathDB" id="PiroplasmaDB:BEWA_012930"/>
<dbReference type="OrthoDB" id="166018at2759"/>
<dbReference type="PANTHER" id="PTHR38899:SF1">
    <property type="entry name" value="PROTEIN KINASE"/>
    <property type="match status" value="1"/>
</dbReference>
<dbReference type="AlphaFoldDB" id="L1LBT5"/>
<dbReference type="PANTHER" id="PTHR38899">
    <property type="entry name" value="DOMAIN OOKINETE PROTEIN, PUTATIVE-RELATED"/>
    <property type="match status" value="1"/>
</dbReference>
<keyword evidence="2" id="KW-1185">Reference proteome</keyword>
<reference evidence="1 2" key="1">
    <citation type="journal article" date="2012" name="BMC Genomics">
        <title>Comparative genomic analysis and phylogenetic position of Theileria equi.</title>
        <authorList>
            <person name="Kappmeyer L.S."/>
            <person name="Thiagarajan M."/>
            <person name="Herndon D.R."/>
            <person name="Ramsay J.D."/>
            <person name="Caler E."/>
            <person name="Djikeng A."/>
            <person name="Gillespie J.J."/>
            <person name="Lau A.O."/>
            <person name="Roalson E.H."/>
            <person name="Silva J.C."/>
            <person name="Silva M.G."/>
            <person name="Suarez C.E."/>
            <person name="Ueti M.W."/>
            <person name="Nene V.M."/>
            <person name="Mealey R.H."/>
            <person name="Knowles D.P."/>
            <person name="Brayton K.A."/>
        </authorList>
    </citation>
    <scope>NUCLEOTIDE SEQUENCE [LARGE SCALE GENOMIC DNA]</scope>
    <source>
        <strain evidence="1 2">WA</strain>
    </source>
</reference>
<protein>
    <submittedName>
        <fullName evidence="1">Uncharacterized protein</fullName>
    </submittedName>
</protein>
<dbReference type="EMBL" id="ACOU01000004">
    <property type="protein sequence ID" value="EKX72734.1"/>
    <property type="molecule type" value="Genomic_DNA"/>
</dbReference>
<dbReference type="RefSeq" id="XP_004832186.1">
    <property type="nucleotide sequence ID" value="XM_004832129.1"/>
</dbReference>
<proteinExistence type="predicted"/>
<comment type="caution">
    <text evidence="1">The sequence shown here is derived from an EMBL/GenBank/DDBJ whole genome shotgun (WGS) entry which is preliminary data.</text>
</comment>
<gene>
    <name evidence="1" type="ORF">BEWA_012930</name>
</gene>
<dbReference type="eggNOG" id="ENOG502S8H2">
    <property type="taxonomic scope" value="Eukaryota"/>
</dbReference>
<dbReference type="KEGG" id="beq:BEWA_012930"/>
<sequence>MVSFEDRKSCRLMSSNDGATMQYEGSGDLFKIMNSEAVERHQKDSTKLWKSNESISSCLTHVSEVEVQTEHATIVPSAETKTSNLIIFDYDDTILPTYSLTVMQRQKLGVKLSDEVLQELNKLSDAVLENLQTALNVGTIVIVTNASSEWLSQSCEKYLPRVGAFLIENKIRIISARDRFGNSLLAQKHWKYFIFIDLIEEQFIRQLKSGEPFSVISIGDGSEEREACMKLIGIFKNQAWTFKNLKFLNQPSYGCLTLQHVLLQKSFQNFLDMDSSADLCIQFDKVG</sequence>
<name>L1LBT5_THEEQ</name>
<evidence type="ECO:0000313" key="2">
    <source>
        <dbReference type="Proteomes" id="UP000031512"/>
    </source>
</evidence>
<dbReference type="Proteomes" id="UP000031512">
    <property type="component" value="Unassembled WGS sequence"/>
</dbReference>